<dbReference type="RefSeq" id="WP_125022227.1">
    <property type="nucleotide sequence ID" value="NZ_CP034159.1"/>
</dbReference>
<keyword evidence="1" id="KW-0812">Transmembrane</keyword>
<gene>
    <name evidence="2" type="ORF">EIB73_02235</name>
</gene>
<protein>
    <submittedName>
        <fullName evidence="2">Uncharacterized protein</fullName>
    </submittedName>
</protein>
<reference evidence="3" key="1">
    <citation type="submission" date="2018-11" db="EMBL/GenBank/DDBJ databases">
        <title>Proposal to divide the Flavobacteriaceae and reorganize its genera based on Amino Acid Identity values calculated from whole genome sequences.</title>
        <authorList>
            <person name="Nicholson A.C."/>
            <person name="Gulvik C.A."/>
            <person name="Whitney A.M."/>
            <person name="Humrighouse B.W."/>
            <person name="Bell M."/>
            <person name="Holmes B."/>
            <person name="Steigerwalt A.G."/>
            <person name="Villarma A."/>
            <person name="Sheth M."/>
            <person name="Batra D."/>
            <person name="Pryor J."/>
            <person name="Bernardet J.-F."/>
            <person name="Hugo C."/>
            <person name="Kampfer P."/>
            <person name="Newman J.D."/>
            <person name="McQuiston J.R."/>
        </authorList>
    </citation>
    <scope>NUCLEOTIDE SEQUENCE [LARGE SCALE GENOMIC DNA]</scope>
    <source>
        <strain evidence="3">G0081</strain>
    </source>
</reference>
<organism evidence="2 3">
    <name type="scientific">Kaistella carnis</name>
    <dbReference type="NCBI Taxonomy" id="1241979"/>
    <lineage>
        <taxon>Bacteria</taxon>
        <taxon>Pseudomonadati</taxon>
        <taxon>Bacteroidota</taxon>
        <taxon>Flavobacteriia</taxon>
        <taxon>Flavobacteriales</taxon>
        <taxon>Weeksellaceae</taxon>
        <taxon>Chryseobacterium group</taxon>
        <taxon>Kaistella</taxon>
    </lineage>
</organism>
<accession>A0A3G8XV72</accession>
<dbReference type="Proteomes" id="UP000270185">
    <property type="component" value="Chromosome"/>
</dbReference>
<name>A0A3G8XV72_9FLAO</name>
<dbReference type="KEGG" id="ccas:EIB73_02235"/>
<evidence type="ECO:0000313" key="2">
    <source>
        <dbReference type="EMBL" id="AZI32066.1"/>
    </source>
</evidence>
<proteinExistence type="predicted"/>
<dbReference type="EMBL" id="CP034159">
    <property type="protein sequence ID" value="AZI32066.1"/>
    <property type="molecule type" value="Genomic_DNA"/>
</dbReference>
<dbReference type="AlphaFoldDB" id="A0A3G8XV72"/>
<keyword evidence="1" id="KW-0472">Membrane</keyword>
<feature type="transmembrane region" description="Helical" evidence="1">
    <location>
        <begin position="110"/>
        <end position="128"/>
    </location>
</feature>
<feature type="transmembrane region" description="Helical" evidence="1">
    <location>
        <begin position="56"/>
        <end position="74"/>
    </location>
</feature>
<feature type="transmembrane region" description="Helical" evidence="1">
    <location>
        <begin position="81"/>
        <end position="98"/>
    </location>
</feature>
<keyword evidence="1" id="KW-1133">Transmembrane helix</keyword>
<evidence type="ECO:0000256" key="1">
    <source>
        <dbReference type="SAM" id="Phobius"/>
    </source>
</evidence>
<sequence length="136" mass="16058">MRLFIGKSILICFGLSVCLSLLLIFAVKLATSRPLSPAEPYRNLNCFAGLEFAIPIGIQLFLAIASLFAFLNIFDKIRSQRFLSFATFFFIHFVLFFLSIKEMINENDVWIMILYFVFYMLPWTYYYIKFRKKWGL</sequence>
<evidence type="ECO:0000313" key="3">
    <source>
        <dbReference type="Proteomes" id="UP000270185"/>
    </source>
</evidence>
<keyword evidence="3" id="KW-1185">Reference proteome</keyword>